<keyword evidence="3" id="KW-0949">S-adenosyl-L-methionine</keyword>
<keyword evidence="1 5" id="KW-0489">Methyltransferase</keyword>
<reference evidence="5" key="2">
    <citation type="journal article" date="2021" name="PeerJ">
        <title>Extensive microbial diversity within the chicken gut microbiome revealed by metagenomics and culture.</title>
        <authorList>
            <person name="Gilroy R."/>
            <person name="Ravi A."/>
            <person name="Getino M."/>
            <person name="Pursley I."/>
            <person name="Horton D.L."/>
            <person name="Alikhan N.F."/>
            <person name="Baker D."/>
            <person name="Gharbi K."/>
            <person name="Hall N."/>
            <person name="Watson M."/>
            <person name="Adriaenssens E.M."/>
            <person name="Foster-Nyarko E."/>
            <person name="Jarju S."/>
            <person name="Secka A."/>
            <person name="Antonio M."/>
            <person name="Oren A."/>
            <person name="Chaudhuri R.R."/>
            <person name="La Ragione R."/>
            <person name="Hildebrand F."/>
            <person name="Pallen M.J."/>
        </authorList>
    </citation>
    <scope>NUCLEOTIDE SEQUENCE</scope>
    <source>
        <strain evidence="5">ChiBcec15-4380</strain>
    </source>
</reference>
<dbReference type="GO" id="GO:0032259">
    <property type="term" value="P:methylation"/>
    <property type="evidence" value="ECO:0007669"/>
    <property type="project" value="UniProtKB-KW"/>
</dbReference>
<dbReference type="Proteomes" id="UP000824239">
    <property type="component" value="Unassembled WGS sequence"/>
</dbReference>
<evidence type="ECO:0000256" key="2">
    <source>
        <dbReference type="ARBA" id="ARBA00022679"/>
    </source>
</evidence>
<keyword evidence="2" id="KW-0808">Transferase</keyword>
<evidence type="ECO:0000256" key="1">
    <source>
        <dbReference type="ARBA" id="ARBA00022603"/>
    </source>
</evidence>
<reference evidence="5" key="1">
    <citation type="submission" date="2020-10" db="EMBL/GenBank/DDBJ databases">
        <authorList>
            <person name="Gilroy R."/>
        </authorList>
    </citation>
    <scope>NUCLEOTIDE SEQUENCE</scope>
    <source>
        <strain evidence="5">ChiBcec15-4380</strain>
    </source>
</reference>
<dbReference type="Gene3D" id="3.40.50.150">
    <property type="entry name" value="Vaccinia Virus protein VP39"/>
    <property type="match status" value="1"/>
</dbReference>
<dbReference type="InterPro" id="IPR013216">
    <property type="entry name" value="Methyltransf_11"/>
</dbReference>
<sequence>MPNEYDNDMFFAQYAAMDRSKGGLASAGEWHQLKPLFPPLNGMAVLDLGCGYGWHCKFAADQGAVKVLGIDLSEKMLEQAAQRNQDAKIQYRHCGLEAYEYPENAWDVVVSNLTLHYVEDLDWVFRKVWQTLRPGGTFLFNIEHPVFTAGVHQDWVYGEDGAPKYWPVDDYFRPGQRVTRFLGCEVVKQHHTLTQILMGLRNCGFSLEVVEEVQPSEEMLAIPGMLDEMRRPMMLLVRAKKPAGQ</sequence>
<organism evidence="5 6">
    <name type="scientific">Candidatus Avoscillospira avicola</name>
    <dbReference type="NCBI Taxonomy" id="2840706"/>
    <lineage>
        <taxon>Bacteria</taxon>
        <taxon>Bacillati</taxon>
        <taxon>Bacillota</taxon>
        <taxon>Clostridia</taxon>
        <taxon>Eubacteriales</taxon>
        <taxon>Oscillospiraceae</taxon>
        <taxon>Oscillospiraceae incertae sedis</taxon>
        <taxon>Candidatus Avoscillospira</taxon>
    </lineage>
</organism>
<name>A0A9D1DGJ7_9FIRM</name>
<dbReference type="Pfam" id="PF08241">
    <property type="entry name" value="Methyltransf_11"/>
    <property type="match status" value="1"/>
</dbReference>
<evidence type="ECO:0000259" key="4">
    <source>
        <dbReference type="Pfam" id="PF08241"/>
    </source>
</evidence>
<evidence type="ECO:0000256" key="3">
    <source>
        <dbReference type="ARBA" id="ARBA00022691"/>
    </source>
</evidence>
<accession>A0A9D1DGJ7</accession>
<dbReference type="AlphaFoldDB" id="A0A9D1DGJ7"/>
<dbReference type="PANTHER" id="PTHR43464">
    <property type="entry name" value="METHYLTRANSFERASE"/>
    <property type="match status" value="1"/>
</dbReference>
<proteinExistence type="predicted"/>
<evidence type="ECO:0000313" key="6">
    <source>
        <dbReference type="Proteomes" id="UP000824239"/>
    </source>
</evidence>
<gene>
    <name evidence="5" type="ORF">IAA53_02890</name>
</gene>
<dbReference type="CDD" id="cd02440">
    <property type="entry name" value="AdoMet_MTases"/>
    <property type="match status" value="1"/>
</dbReference>
<dbReference type="PANTHER" id="PTHR43464:SF19">
    <property type="entry name" value="UBIQUINONE BIOSYNTHESIS O-METHYLTRANSFERASE, MITOCHONDRIAL"/>
    <property type="match status" value="1"/>
</dbReference>
<protein>
    <submittedName>
        <fullName evidence="5">Methyltransferase domain-containing protein</fullName>
    </submittedName>
</protein>
<dbReference type="InterPro" id="IPR029063">
    <property type="entry name" value="SAM-dependent_MTases_sf"/>
</dbReference>
<dbReference type="SUPFAM" id="SSF53335">
    <property type="entry name" value="S-adenosyl-L-methionine-dependent methyltransferases"/>
    <property type="match status" value="1"/>
</dbReference>
<feature type="domain" description="Methyltransferase type 11" evidence="4">
    <location>
        <begin position="46"/>
        <end position="140"/>
    </location>
</feature>
<comment type="caution">
    <text evidence="5">The sequence shown here is derived from an EMBL/GenBank/DDBJ whole genome shotgun (WGS) entry which is preliminary data.</text>
</comment>
<evidence type="ECO:0000313" key="5">
    <source>
        <dbReference type="EMBL" id="HIR50224.1"/>
    </source>
</evidence>
<dbReference type="GO" id="GO:0008757">
    <property type="term" value="F:S-adenosylmethionine-dependent methyltransferase activity"/>
    <property type="evidence" value="ECO:0007669"/>
    <property type="project" value="InterPro"/>
</dbReference>
<dbReference type="EMBL" id="DVHE01000021">
    <property type="protein sequence ID" value="HIR50224.1"/>
    <property type="molecule type" value="Genomic_DNA"/>
</dbReference>